<organism evidence="2 3">
    <name type="scientific">Strongylus vulgaris</name>
    <name type="common">Blood worm</name>
    <dbReference type="NCBI Taxonomy" id="40348"/>
    <lineage>
        <taxon>Eukaryota</taxon>
        <taxon>Metazoa</taxon>
        <taxon>Ecdysozoa</taxon>
        <taxon>Nematoda</taxon>
        <taxon>Chromadorea</taxon>
        <taxon>Rhabditida</taxon>
        <taxon>Rhabditina</taxon>
        <taxon>Rhabditomorpha</taxon>
        <taxon>Strongyloidea</taxon>
        <taxon>Strongylidae</taxon>
        <taxon>Strongylus</taxon>
    </lineage>
</organism>
<dbReference type="EMBL" id="UYYB01001027">
    <property type="protein sequence ID" value="VDM65601.1"/>
    <property type="molecule type" value="Genomic_DNA"/>
</dbReference>
<proteinExistence type="predicted"/>
<dbReference type="PANTHER" id="PTHR28641:SF1">
    <property type="entry name" value="MALONYL-COA DECARBOXYLASE, MITOCHONDRIAL"/>
    <property type="match status" value="1"/>
</dbReference>
<reference evidence="2 3" key="1">
    <citation type="submission" date="2018-11" db="EMBL/GenBank/DDBJ databases">
        <authorList>
            <consortium name="Pathogen Informatics"/>
        </authorList>
    </citation>
    <scope>NUCLEOTIDE SEQUENCE [LARGE SCALE GENOMIC DNA]</scope>
</reference>
<protein>
    <recommendedName>
        <fullName evidence="1">Malonyl-CoA decarboxylase N-terminal domain-containing protein</fullName>
    </recommendedName>
</protein>
<gene>
    <name evidence="2" type="ORF">SVUK_LOCUS599</name>
</gene>
<feature type="domain" description="Malonyl-CoA decarboxylase N-terminal" evidence="1">
    <location>
        <begin position="51"/>
        <end position="109"/>
    </location>
</feature>
<dbReference type="InterPro" id="IPR038917">
    <property type="entry name" value="Malonyl_CoA_deC"/>
</dbReference>
<dbReference type="Proteomes" id="UP000270094">
    <property type="component" value="Unassembled WGS sequence"/>
</dbReference>
<dbReference type="GO" id="GO:2001294">
    <property type="term" value="P:malonyl-CoA catabolic process"/>
    <property type="evidence" value="ECO:0007669"/>
    <property type="project" value="TreeGrafter"/>
</dbReference>
<dbReference type="Gene3D" id="1.20.140.90">
    <property type="entry name" value="Malonyl-CoA decarboxylase, oligemerization domain"/>
    <property type="match status" value="1"/>
</dbReference>
<name>A0A3P7HX57_STRVU</name>
<dbReference type="Pfam" id="PF17408">
    <property type="entry name" value="MCD_N"/>
    <property type="match status" value="1"/>
</dbReference>
<accession>A0A3P7HX57</accession>
<dbReference type="GO" id="GO:0005782">
    <property type="term" value="C:peroxisomal matrix"/>
    <property type="evidence" value="ECO:0007669"/>
    <property type="project" value="TreeGrafter"/>
</dbReference>
<evidence type="ECO:0000313" key="3">
    <source>
        <dbReference type="Proteomes" id="UP000270094"/>
    </source>
</evidence>
<evidence type="ECO:0000313" key="2">
    <source>
        <dbReference type="EMBL" id="VDM65601.1"/>
    </source>
</evidence>
<dbReference type="GO" id="GO:0050080">
    <property type="term" value="F:malonyl-CoA decarboxylase activity"/>
    <property type="evidence" value="ECO:0007669"/>
    <property type="project" value="InterPro"/>
</dbReference>
<dbReference type="AlphaFoldDB" id="A0A3P7HX57"/>
<dbReference type="GO" id="GO:0006085">
    <property type="term" value="P:acetyl-CoA biosynthetic process"/>
    <property type="evidence" value="ECO:0007669"/>
    <property type="project" value="TreeGrafter"/>
</dbReference>
<sequence length="132" mass="14540">MRLTSDIYSAFVKSISVTLVKAAGKRVVEAYDSKAEDEKKSLLLSIANTCGPEMSALENAILLYKKNSSMVHEVREAATPVHFRLLQSIGNLPGGIRVICDMRAHLLVANYEAVHPVEGVVDIKKRVGPHRR</sequence>
<dbReference type="OrthoDB" id="426718at2759"/>
<dbReference type="PANTHER" id="PTHR28641">
    <property type="match status" value="1"/>
</dbReference>
<dbReference type="InterPro" id="IPR035372">
    <property type="entry name" value="MCD_N"/>
</dbReference>
<dbReference type="InterPro" id="IPR038351">
    <property type="entry name" value="MCD_N_sf"/>
</dbReference>
<dbReference type="GO" id="GO:0005759">
    <property type="term" value="C:mitochondrial matrix"/>
    <property type="evidence" value="ECO:0007669"/>
    <property type="project" value="TreeGrafter"/>
</dbReference>
<dbReference type="GO" id="GO:0006633">
    <property type="term" value="P:fatty acid biosynthetic process"/>
    <property type="evidence" value="ECO:0007669"/>
    <property type="project" value="InterPro"/>
</dbReference>
<keyword evidence="3" id="KW-1185">Reference proteome</keyword>
<evidence type="ECO:0000259" key="1">
    <source>
        <dbReference type="Pfam" id="PF17408"/>
    </source>
</evidence>